<dbReference type="EMBL" id="JBHSBN010000009">
    <property type="protein sequence ID" value="MFC4107331.1"/>
    <property type="molecule type" value="Genomic_DNA"/>
</dbReference>
<dbReference type="PANTHER" id="PTHR43649">
    <property type="entry name" value="ARABINOSE-BINDING PROTEIN-RELATED"/>
    <property type="match status" value="1"/>
</dbReference>
<evidence type="ECO:0000256" key="3">
    <source>
        <dbReference type="ARBA" id="ARBA00022729"/>
    </source>
</evidence>
<dbReference type="Pfam" id="PF13416">
    <property type="entry name" value="SBP_bac_8"/>
    <property type="match status" value="1"/>
</dbReference>
<dbReference type="Gene3D" id="3.40.190.10">
    <property type="entry name" value="Periplasmic binding protein-like II"/>
    <property type="match status" value="2"/>
</dbReference>
<dbReference type="SUPFAM" id="SSF53850">
    <property type="entry name" value="Periplasmic binding protein-like II"/>
    <property type="match status" value="1"/>
</dbReference>
<keyword evidence="2" id="KW-0813">Transport</keyword>
<dbReference type="RefSeq" id="WP_377546112.1">
    <property type="nucleotide sequence ID" value="NZ_JBHSBN010000009.1"/>
</dbReference>
<dbReference type="InterPro" id="IPR006059">
    <property type="entry name" value="SBP"/>
</dbReference>
<feature type="transmembrane region" description="Helical" evidence="4">
    <location>
        <begin position="12"/>
        <end position="32"/>
    </location>
</feature>
<keyword evidence="4" id="KW-0472">Membrane</keyword>
<keyword evidence="6" id="KW-1185">Reference proteome</keyword>
<keyword evidence="3" id="KW-0732">Signal</keyword>
<keyword evidence="4" id="KW-1133">Transmembrane helix</keyword>
<keyword evidence="4" id="KW-0812">Transmembrane</keyword>
<evidence type="ECO:0000256" key="1">
    <source>
        <dbReference type="ARBA" id="ARBA00008520"/>
    </source>
</evidence>
<evidence type="ECO:0000313" key="6">
    <source>
        <dbReference type="Proteomes" id="UP001595868"/>
    </source>
</evidence>
<proteinExistence type="inferred from homology"/>
<evidence type="ECO:0000256" key="2">
    <source>
        <dbReference type="ARBA" id="ARBA00022448"/>
    </source>
</evidence>
<comment type="similarity">
    <text evidence="1">Belongs to the bacterial solute-binding protein 1 family.</text>
</comment>
<dbReference type="InterPro" id="IPR050490">
    <property type="entry name" value="Bact_solute-bd_prot1"/>
</dbReference>
<dbReference type="PANTHER" id="PTHR43649:SF34">
    <property type="entry name" value="ABC TRANSPORTER PERIPLASMIC-BINDING PROTEIN YCJN-RELATED"/>
    <property type="match status" value="1"/>
</dbReference>
<organism evidence="5 6">
    <name type="scientific">Micromonospora zhanjiangensis</name>
    <dbReference type="NCBI Taxonomy" id="1522057"/>
    <lineage>
        <taxon>Bacteria</taxon>
        <taxon>Bacillati</taxon>
        <taxon>Actinomycetota</taxon>
        <taxon>Actinomycetes</taxon>
        <taxon>Micromonosporales</taxon>
        <taxon>Micromonosporaceae</taxon>
        <taxon>Micromonospora</taxon>
    </lineage>
</organism>
<accession>A0ABV8KMK0</accession>
<name>A0ABV8KMK0_9ACTN</name>
<evidence type="ECO:0000256" key="4">
    <source>
        <dbReference type="SAM" id="Phobius"/>
    </source>
</evidence>
<protein>
    <submittedName>
        <fullName evidence="5">Extracellular solute-binding protein</fullName>
    </submittedName>
</protein>
<comment type="caution">
    <text evidence="5">The sequence shown here is derived from an EMBL/GenBank/DDBJ whole genome shotgun (WGS) entry which is preliminary data.</text>
</comment>
<gene>
    <name evidence="5" type="ORF">ACFOX0_15540</name>
</gene>
<evidence type="ECO:0000313" key="5">
    <source>
        <dbReference type="EMBL" id="MFC4107331.1"/>
    </source>
</evidence>
<dbReference type="Proteomes" id="UP001595868">
    <property type="component" value="Unassembled WGS sequence"/>
</dbReference>
<sequence length="438" mass="47167">MRRHPGRTGFVAGLAVGAVVAILVAVALPVLLRDRAGPEPGTLVILSGTDDGYGGQRQALIDQWNALGDRPRAEIVPVTGGTDAERDEMLVRAQAGGGDVDIYNLDVPRMAEFVDAGYLRPLDEDRLTDLDGFLENPLNSCRRAGRLWALPFNTDAGLLYYRADLVPAAEPPSSWPGIVSWTEKALAGPPPKPPVGGGPAAPAPVAGYTGQFADYEGLTVNALEAIWAAGGDVVDRDGNVVIDSPEARDGLTRLAVGLGRGNPQIVLPDSTTFKEAEAAQAFRDGKVVFMRNWPVWYQRFAGGESGRPPVPFGVTRVPGRSVLGGQNLAVAAHSRHPRAAQELIEFLTSARSQQILFERGGFAATREVVYHDQQVRKVYPYADTLLDAVKQARLRPDTRYYAEFSRVFREGVRQALANGGQLPAGFSDRLSRALKGVR</sequence>
<reference evidence="6" key="1">
    <citation type="journal article" date="2019" name="Int. J. Syst. Evol. Microbiol.">
        <title>The Global Catalogue of Microorganisms (GCM) 10K type strain sequencing project: providing services to taxonomists for standard genome sequencing and annotation.</title>
        <authorList>
            <consortium name="The Broad Institute Genomics Platform"/>
            <consortium name="The Broad Institute Genome Sequencing Center for Infectious Disease"/>
            <person name="Wu L."/>
            <person name="Ma J."/>
        </authorList>
    </citation>
    <scope>NUCLEOTIDE SEQUENCE [LARGE SCALE GENOMIC DNA]</scope>
    <source>
        <strain evidence="6">2902at01</strain>
    </source>
</reference>